<sequence>MMNPDKTGVAGVLGGTAVQATGRPKGDALGSAETEKAGAAFRALLERLERSARDLDAASESIEDPRQLGQAVMNARASVEEAVLAGSGLLEAYRAAQARDGSDPHSLLTETQTPTDRPRTGHGEAR</sequence>
<proteinExistence type="predicted"/>
<keyword evidence="3" id="KW-1185">Reference proteome</keyword>
<reference evidence="2 3" key="1">
    <citation type="submission" date="2019-02" db="EMBL/GenBank/DDBJ databases">
        <title>Deep-cultivation of Planctomycetes and their phenomic and genomic characterization uncovers novel biology.</title>
        <authorList>
            <person name="Wiegand S."/>
            <person name="Jogler M."/>
            <person name="Boedeker C."/>
            <person name="Pinto D."/>
            <person name="Vollmers J."/>
            <person name="Rivas-Marin E."/>
            <person name="Kohn T."/>
            <person name="Peeters S.H."/>
            <person name="Heuer A."/>
            <person name="Rast P."/>
            <person name="Oberbeckmann S."/>
            <person name="Bunk B."/>
            <person name="Jeske O."/>
            <person name="Meyerdierks A."/>
            <person name="Storesund J.E."/>
            <person name="Kallscheuer N."/>
            <person name="Luecker S."/>
            <person name="Lage O.M."/>
            <person name="Pohl T."/>
            <person name="Merkel B.J."/>
            <person name="Hornburger P."/>
            <person name="Mueller R.-W."/>
            <person name="Bruemmer F."/>
            <person name="Labrenz M."/>
            <person name="Spormann A.M."/>
            <person name="Op den Camp H."/>
            <person name="Overmann J."/>
            <person name="Amann R."/>
            <person name="Jetten M.S.M."/>
            <person name="Mascher T."/>
            <person name="Medema M.H."/>
            <person name="Devos D.P."/>
            <person name="Kaster A.-K."/>
            <person name="Ovreas L."/>
            <person name="Rohde M."/>
            <person name="Galperin M.Y."/>
            <person name="Jogler C."/>
        </authorList>
    </citation>
    <scope>NUCLEOTIDE SEQUENCE [LARGE SCALE GENOMIC DNA]</scope>
    <source>
        <strain evidence="2 3">Poly30</strain>
    </source>
</reference>
<evidence type="ECO:0000256" key="1">
    <source>
        <dbReference type="SAM" id="MobiDB-lite"/>
    </source>
</evidence>
<feature type="compositionally biased region" description="Low complexity" evidence="1">
    <location>
        <begin position="7"/>
        <end position="22"/>
    </location>
</feature>
<feature type="region of interest" description="Disordered" evidence="1">
    <location>
        <begin position="1"/>
        <end position="34"/>
    </location>
</feature>
<gene>
    <name evidence="2" type="ORF">Poly30_55300</name>
</gene>
<protein>
    <submittedName>
        <fullName evidence="2">Uncharacterized protein</fullName>
    </submittedName>
</protein>
<accession>A0A518F0X5</accession>
<feature type="region of interest" description="Disordered" evidence="1">
    <location>
        <begin position="95"/>
        <end position="126"/>
    </location>
</feature>
<organism evidence="2 3">
    <name type="scientific">Saltatorellus ferox</name>
    <dbReference type="NCBI Taxonomy" id="2528018"/>
    <lineage>
        <taxon>Bacteria</taxon>
        <taxon>Pseudomonadati</taxon>
        <taxon>Planctomycetota</taxon>
        <taxon>Planctomycetia</taxon>
        <taxon>Planctomycetia incertae sedis</taxon>
        <taxon>Saltatorellus</taxon>
    </lineage>
</organism>
<name>A0A518F0X5_9BACT</name>
<dbReference type="RefSeq" id="WP_145205312.1">
    <property type="nucleotide sequence ID" value="NZ_CP036434.1"/>
</dbReference>
<evidence type="ECO:0000313" key="3">
    <source>
        <dbReference type="Proteomes" id="UP000320390"/>
    </source>
</evidence>
<dbReference type="Proteomes" id="UP000320390">
    <property type="component" value="Chromosome"/>
</dbReference>
<evidence type="ECO:0000313" key="2">
    <source>
        <dbReference type="EMBL" id="QDV09969.1"/>
    </source>
</evidence>
<dbReference type="EMBL" id="CP036434">
    <property type="protein sequence ID" value="QDV09969.1"/>
    <property type="molecule type" value="Genomic_DNA"/>
</dbReference>
<feature type="compositionally biased region" description="Basic and acidic residues" evidence="1">
    <location>
        <begin position="116"/>
        <end position="126"/>
    </location>
</feature>
<dbReference type="AlphaFoldDB" id="A0A518F0X5"/>